<feature type="transmembrane region" description="Helical" evidence="8">
    <location>
        <begin position="260"/>
        <end position="281"/>
    </location>
</feature>
<feature type="compositionally biased region" description="Low complexity" evidence="7">
    <location>
        <begin position="415"/>
        <end position="450"/>
    </location>
</feature>
<dbReference type="GO" id="GO:0022857">
    <property type="term" value="F:transmembrane transporter activity"/>
    <property type="evidence" value="ECO:0007669"/>
    <property type="project" value="InterPro"/>
</dbReference>
<protein>
    <submittedName>
        <fullName evidence="10">Putative MFS family arabinose efflux permease</fullName>
    </submittedName>
</protein>
<dbReference type="Gene3D" id="1.20.1250.20">
    <property type="entry name" value="MFS general substrate transporter like domains"/>
    <property type="match status" value="1"/>
</dbReference>
<dbReference type="InterPro" id="IPR020846">
    <property type="entry name" value="MFS_dom"/>
</dbReference>
<feature type="transmembrane region" description="Helical" evidence="8">
    <location>
        <begin position="16"/>
        <end position="36"/>
    </location>
</feature>
<evidence type="ECO:0000256" key="7">
    <source>
        <dbReference type="SAM" id="MobiDB-lite"/>
    </source>
</evidence>
<accession>A0A2M9D0A5</accession>
<organism evidence="10 11">
    <name type="scientific">Sediminihabitans luteus</name>
    <dbReference type="NCBI Taxonomy" id="1138585"/>
    <lineage>
        <taxon>Bacteria</taxon>
        <taxon>Bacillati</taxon>
        <taxon>Actinomycetota</taxon>
        <taxon>Actinomycetes</taxon>
        <taxon>Micrococcales</taxon>
        <taxon>Cellulomonadaceae</taxon>
        <taxon>Sediminihabitans</taxon>
    </lineage>
</organism>
<evidence type="ECO:0000313" key="10">
    <source>
        <dbReference type="EMBL" id="PJJ77438.1"/>
    </source>
</evidence>
<evidence type="ECO:0000259" key="9">
    <source>
        <dbReference type="PROSITE" id="PS50850"/>
    </source>
</evidence>
<feature type="transmembrane region" description="Helical" evidence="8">
    <location>
        <begin position="224"/>
        <end position="248"/>
    </location>
</feature>
<dbReference type="InterPro" id="IPR036259">
    <property type="entry name" value="MFS_trans_sf"/>
</dbReference>
<keyword evidence="5 8" id="KW-1133">Transmembrane helix</keyword>
<feature type="transmembrane region" description="Helical" evidence="8">
    <location>
        <begin position="346"/>
        <end position="366"/>
    </location>
</feature>
<dbReference type="PANTHER" id="PTHR23513:SF11">
    <property type="entry name" value="STAPHYLOFERRIN A TRANSPORTER"/>
    <property type="match status" value="1"/>
</dbReference>
<dbReference type="EMBL" id="PGFE01000001">
    <property type="protein sequence ID" value="PJJ77438.1"/>
    <property type="molecule type" value="Genomic_DNA"/>
</dbReference>
<feature type="transmembrane region" description="Helical" evidence="8">
    <location>
        <begin position="372"/>
        <end position="397"/>
    </location>
</feature>
<reference evidence="10 11" key="1">
    <citation type="submission" date="2017-11" db="EMBL/GenBank/DDBJ databases">
        <title>Genomic Encyclopedia of Archaeal and Bacterial Type Strains, Phase II (KMG-II): From Individual Species to Whole Genera.</title>
        <authorList>
            <person name="Goeker M."/>
        </authorList>
    </citation>
    <scope>NUCLEOTIDE SEQUENCE [LARGE SCALE GENOMIC DNA]</scope>
    <source>
        <strain evidence="10 11">DSM 25478</strain>
    </source>
</reference>
<sequence length="471" mass="47718">MTSHPPPTRLRSLRGYRLFVAAQFVNVSSVGMQRIVQDWLVLELTDSPAAVGVAVALQFFPLLLVGPAAGVLADRHDKRRIVRATTTLSATLGLVLAVLALTGTIEAWHLYAVAVLLGLVQAVDGPARQALVSELVGDGSLRTAISTNNVVAQLAGMVAPAVGGVLIVVVGEGWTFALTAVLALAALALLAAIRSDDVREPSRVARARGQVREGLRYVASHPTLGWLVVLAGCLGAFGMNGPVVLAAFADEVWHTGSGGFGFYNSVAAVGAVGGIVLGARLRALDARLVVLAAGAFGAVEIVAALMPVQWAFVVSIALVGAATMLFITSAATLVQLLAPREMRGRVLAIYSPVLLGGHAAGGLLAGQLTEHLGVRVGLVMVGLAAIASAVVVGVALARRGVLRLTAEAHASATLAPSDAARPSDAAAPSDVAGPAGAVIPADAARPARPASSGKPVADVARGVDPQSPASS</sequence>
<evidence type="ECO:0000256" key="4">
    <source>
        <dbReference type="ARBA" id="ARBA00022692"/>
    </source>
</evidence>
<comment type="caution">
    <text evidence="10">The sequence shown here is derived from an EMBL/GenBank/DDBJ whole genome shotgun (WGS) entry which is preliminary data.</text>
</comment>
<evidence type="ECO:0000313" key="11">
    <source>
        <dbReference type="Proteomes" id="UP000231693"/>
    </source>
</evidence>
<dbReference type="InterPro" id="IPR010290">
    <property type="entry name" value="TM_effector"/>
</dbReference>
<dbReference type="SUPFAM" id="SSF103473">
    <property type="entry name" value="MFS general substrate transporter"/>
    <property type="match status" value="1"/>
</dbReference>
<dbReference type="RefSeq" id="WP_239073115.1">
    <property type="nucleotide sequence ID" value="NZ_BOOX01000003.1"/>
</dbReference>
<dbReference type="PANTHER" id="PTHR23513">
    <property type="entry name" value="INTEGRAL MEMBRANE EFFLUX PROTEIN-RELATED"/>
    <property type="match status" value="1"/>
</dbReference>
<keyword evidence="6 8" id="KW-0472">Membrane</keyword>
<dbReference type="Pfam" id="PF05977">
    <property type="entry name" value="MFS_3"/>
    <property type="match status" value="1"/>
</dbReference>
<keyword evidence="11" id="KW-1185">Reference proteome</keyword>
<feature type="transmembrane region" description="Helical" evidence="8">
    <location>
        <begin position="174"/>
        <end position="193"/>
    </location>
</feature>
<feature type="domain" description="Major facilitator superfamily (MFS) profile" evidence="9">
    <location>
        <begin position="1"/>
        <end position="400"/>
    </location>
</feature>
<dbReference type="PROSITE" id="PS50850">
    <property type="entry name" value="MFS"/>
    <property type="match status" value="1"/>
</dbReference>
<dbReference type="Proteomes" id="UP000231693">
    <property type="component" value="Unassembled WGS sequence"/>
</dbReference>
<feature type="region of interest" description="Disordered" evidence="7">
    <location>
        <begin position="413"/>
        <end position="471"/>
    </location>
</feature>
<keyword evidence="4 8" id="KW-0812">Transmembrane</keyword>
<evidence type="ECO:0000256" key="8">
    <source>
        <dbReference type="SAM" id="Phobius"/>
    </source>
</evidence>
<evidence type="ECO:0000256" key="5">
    <source>
        <dbReference type="ARBA" id="ARBA00022989"/>
    </source>
</evidence>
<evidence type="ECO:0000256" key="2">
    <source>
        <dbReference type="ARBA" id="ARBA00022448"/>
    </source>
</evidence>
<proteinExistence type="predicted"/>
<evidence type="ECO:0000256" key="1">
    <source>
        <dbReference type="ARBA" id="ARBA00004651"/>
    </source>
</evidence>
<gene>
    <name evidence="10" type="ORF">CLV28_0657</name>
</gene>
<feature type="transmembrane region" description="Helical" evidence="8">
    <location>
        <begin position="48"/>
        <end position="69"/>
    </location>
</feature>
<evidence type="ECO:0000256" key="3">
    <source>
        <dbReference type="ARBA" id="ARBA00022475"/>
    </source>
</evidence>
<dbReference type="GO" id="GO:0005886">
    <property type="term" value="C:plasma membrane"/>
    <property type="evidence" value="ECO:0007669"/>
    <property type="project" value="UniProtKB-SubCell"/>
</dbReference>
<keyword evidence="3" id="KW-1003">Cell membrane</keyword>
<evidence type="ECO:0000256" key="6">
    <source>
        <dbReference type="ARBA" id="ARBA00023136"/>
    </source>
</evidence>
<name>A0A2M9D0A5_9CELL</name>
<feature type="transmembrane region" description="Helical" evidence="8">
    <location>
        <begin position="312"/>
        <end position="334"/>
    </location>
</feature>
<feature type="transmembrane region" description="Helical" evidence="8">
    <location>
        <begin position="288"/>
        <end position="306"/>
    </location>
</feature>
<dbReference type="AlphaFoldDB" id="A0A2M9D0A5"/>
<dbReference type="CDD" id="cd06173">
    <property type="entry name" value="MFS_MefA_like"/>
    <property type="match status" value="1"/>
</dbReference>
<comment type="subcellular location">
    <subcellularLocation>
        <location evidence="1">Cell membrane</location>
        <topology evidence="1">Multi-pass membrane protein</topology>
    </subcellularLocation>
</comment>
<keyword evidence="2" id="KW-0813">Transport</keyword>